<gene>
    <name evidence="3" type="ORF">GCM10007971_16160</name>
</gene>
<keyword evidence="4" id="KW-1185">Reference proteome</keyword>
<dbReference type="Gene3D" id="3.40.1530.30">
    <property type="entry name" value="Uncharacterised family UPF0302, N-terminal domain"/>
    <property type="match status" value="1"/>
</dbReference>
<reference evidence="3" key="2">
    <citation type="submission" date="2020-09" db="EMBL/GenBank/DDBJ databases">
        <authorList>
            <person name="Sun Q."/>
            <person name="Ohkuma M."/>
        </authorList>
    </citation>
    <scope>NUCLEOTIDE SEQUENCE</scope>
    <source>
        <strain evidence="3">JCM 17251</strain>
    </source>
</reference>
<name>A0A917XY03_9BACI</name>
<dbReference type="NCBIfam" id="NF002965">
    <property type="entry name" value="PRK03636.1"/>
    <property type="match status" value="1"/>
</dbReference>
<dbReference type="InterPro" id="IPR011188">
    <property type="entry name" value="UPF0302"/>
</dbReference>
<dbReference type="SMART" id="SM00914">
    <property type="entry name" value="IDEAL"/>
    <property type="match status" value="1"/>
</dbReference>
<comment type="similarity">
    <text evidence="1">Belongs to the UPF0302 family.</text>
</comment>
<dbReference type="InterPro" id="IPR014957">
    <property type="entry name" value="IDEAL_dom"/>
</dbReference>
<dbReference type="EMBL" id="BMOS01000009">
    <property type="protein sequence ID" value="GGN56369.1"/>
    <property type="molecule type" value="Genomic_DNA"/>
</dbReference>
<dbReference type="InterPro" id="IPR038091">
    <property type="entry name" value="UPF0302_N_sf"/>
</dbReference>
<feature type="domain" description="IDEAL" evidence="2">
    <location>
        <begin position="140"/>
        <end position="176"/>
    </location>
</feature>
<dbReference type="RefSeq" id="WP_188856759.1">
    <property type="nucleotide sequence ID" value="NZ_BMOS01000009.1"/>
</dbReference>
<evidence type="ECO:0000256" key="1">
    <source>
        <dbReference type="HAMAP-Rule" id="MF_00760"/>
    </source>
</evidence>
<dbReference type="PIRSF" id="PIRSF007165">
    <property type="entry name" value="UCP007165"/>
    <property type="match status" value="1"/>
</dbReference>
<dbReference type="Pfam" id="PF08864">
    <property type="entry name" value="UPF0302"/>
    <property type="match status" value="1"/>
</dbReference>
<dbReference type="Proteomes" id="UP000624041">
    <property type="component" value="Unassembled WGS sequence"/>
</dbReference>
<dbReference type="InterPro" id="IPR027393">
    <property type="entry name" value="Virus_scaffolding_prot_C"/>
</dbReference>
<reference evidence="3" key="1">
    <citation type="journal article" date="2014" name="Int. J. Syst. Evol. Microbiol.">
        <title>Complete genome sequence of Corynebacterium casei LMG S-19264T (=DSM 44701T), isolated from a smear-ripened cheese.</title>
        <authorList>
            <consortium name="US DOE Joint Genome Institute (JGI-PGF)"/>
            <person name="Walter F."/>
            <person name="Albersmeier A."/>
            <person name="Kalinowski J."/>
            <person name="Ruckert C."/>
        </authorList>
    </citation>
    <scope>NUCLEOTIDE SEQUENCE</scope>
    <source>
        <strain evidence="3">JCM 17251</strain>
    </source>
</reference>
<dbReference type="AlphaFoldDB" id="A0A917XY03"/>
<proteinExistence type="inferred from homology"/>
<protein>
    <recommendedName>
        <fullName evidence="1">UPF0302 protein GCM10007971_16160</fullName>
    </recommendedName>
</protein>
<sequence>MTNAVIHPHEKKAFIYWFLNQYEMKARESNWILSYLASHNKLLRNLHFVRHAKACPRSIIISTKCSNGVAFRFHRNKLITSDPEKAFHDIRLNDDEALYVQLNFHQWRQNPQYALILEENPFLSDDDFITDEDKREAERLMNYTLQAQIRKSLIEQIDESLDERDYNKFIRLSDELKKTEKNLKNQPTS</sequence>
<dbReference type="Pfam" id="PF08858">
    <property type="entry name" value="IDEAL"/>
    <property type="match status" value="1"/>
</dbReference>
<dbReference type="Gene3D" id="4.10.810.10">
    <property type="entry name" value="Virus Scaffolding Protein, Chain A"/>
    <property type="match status" value="1"/>
</dbReference>
<dbReference type="HAMAP" id="MF_00760">
    <property type="entry name" value="UPF0302"/>
    <property type="match status" value="1"/>
</dbReference>
<organism evidence="3 4">
    <name type="scientific">Oceanobacillus indicireducens</name>
    <dbReference type="NCBI Taxonomy" id="1004261"/>
    <lineage>
        <taxon>Bacteria</taxon>
        <taxon>Bacillati</taxon>
        <taxon>Bacillota</taxon>
        <taxon>Bacilli</taxon>
        <taxon>Bacillales</taxon>
        <taxon>Bacillaceae</taxon>
        <taxon>Oceanobacillus</taxon>
    </lineage>
</organism>
<evidence type="ECO:0000313" key="3">
    <source>
        <dbReference type="EMBL" id="GGN56369.1"/>
    </source>
</evidence>
<accession>A0A917XY03</accession>
<comment type="caution">
    <text evidence="3">The sequence shown here is derived from an EMBL/GenBank/DDBJ whole genome shotgun (WGS) entry which is preliminary data.</text>
</comment>
<dbReference type="InterPro" id="IPR014963">
    <property type="entry name" value="UPF0302_N"/>
</dbReference>
<evidence type="ECO:0000313" key="4">
    <source>
        <dbReference type="Proteomes" id="UP000624041"/>
    </source>
</evidence>
<evidence type="ECO:0000259" key="2">
    <source>
        <dbReference type="SMART" id="SM00914"/>
    </source>
</evidence>